<evidence type="ECO:0000313" key="4">
    <source>
        <dbReference type="EMBL" id="MET3748811.1"/>
    </source>
</evidence>
<dbReference type="PANTHER" id="PTHR43479">
    <property type="entry name" value="ACREF/ENVCD OPERON REPRESSOR-RELATED"/>
    <property type="match status" value="1"/>
</dbReference>
<dbReference type="SUPFAM" id="SSF46689">
    <property type="entry name" value="Homeodomain-like"/>
    <property type="match status" value="1"/>
</dbReference>
<protein>
    <submittedName>
        <fullName evidence="4">AcrR family transcriptional regulator</fullName>
    </submittedName>
</protein>
<accession>A0ABV2LXG5</accession>
<dbReference type="InterPro" id="IPR050624">
    <property type="entry name" value="HTH-type_Tx_Regulator"/>
</dbReference>
<evidence type="ECO:0000313" key="5">
    <source>
        <dbReference type="Proteomes" id="UP001549106"/>
    </source>
</evidence>
<dbReference type="Gene3D" id="1.10.357.10">
    <property type="entry name" value="Tetracycline Repressor, domain 2"/>
    <property type="match status" value="1"/>
</dbReference>
<feature type="DNA-binding region" description="H-T-H motif" evidence="2">
    <location>
        <begin position="32"/>
        <end position="51"/>
    </location>
</feature>
<dbReference type="InterPro" id="IPR001647">
    <property type="entry name" value="HTH_TetR"/>
</dbReference>
<dbReference type="PROSITE" id="PS50977">
    <property type="entry name" value="HTH_TETR_2"/>
    <property type="match status" value="1"/>
</dbReference>
<dbReference type="Pfam" id="PF14278">
    <property type="entry name" value="TetR_C_8"/>
    <property type="match status" value="1"/>
</dbReference>
<comment type="caution">
    <text evidence="4">The sequence shown here is derived from an EMBL/GenBank/DDBJ whole genome shotgun (WGS) entry which is preliminary data.</text>
</comment>
<evidence type="ECO:0000256" key="1">
    <source>
        <dbReference type="ARBA" id="ARBA00023125"/>
    </source>
</evidence>
<evidence type="ECO:0000259" key="3">
    <source>
        <dbReference type="PROSITE" id="PS50977"/>
    </source>
</evidence>
<dbReference type="Proteomes" id="UP001549106">
    <property type="component" value="Unassembled WGS sequence"/>
</dbReference>
<dbReference type="InterPro" id="IPR009057">
    <property type="entry name" value="Homeodomain-like_sf"/>
</dbReference>
<feature type="domain" description="HTH tetR-type" evidence="3">
    <location>
        <begin position="9"/>
        <end position="69"/>
    </location>
</feature>
<dbReference type="EMBL" id="JBEPMJ010000001">
    <property type="protein sequence ID" value="MET3748811.1"/>
    <property type="molecule type" value="Genomic_DNA"/>
</dbReference>
<evidence type="ECO:0000256" key="2">
    <source>
        <dbReference type="PROSITE-ProRule" id="PRU00335"/>
    </source>
</evidence>
<organism evidence="4 5">
    <name type="scientific">Blautia caecimuris</name>
    <dbReference type="NCBI Taxonomy" id="1796615"/>
    <lineage>
        <taxon>Bacteria</taxon>
        <taxon>Bacillati</taxon>
        <taxon>Bacillota</taxon>
        <taxon>Clostridia</taxon>
        <taxon>Lachnospirales</taxon>
        <taxon>Lachnospiraceae</taxon>
        <taxon>Blautia</taxon>
    </lineage>
</organism>
<keyword evidence="5" id="KW-1185">Reference proteome</keyword>
<keyword evidence="1 2" id="KW-0238">DNA-binding</keyword>
<dbReference type="PANTHER" id="PTHR43479:SF11">
    <property type="entry name" value="ACREF_ENVCD OPERON REPRESSOR-RELATED"/>
    <property type="match status" value="1"/>
</dbReference>
<dbReference type="InterPro" id="IPR039532">
    <property type="entry name" value="TetR_C_Firmicutes"/>
</dbReference>
<gene>
    <name evidence="4" type="ORF">ABID24_000027</name>
</gene>
<dbReference type="RefSeq" id="WP_022066636.1">
    <property type="nucleotide sequence ID" value="NZ_BAABXN010000001.1"/>
</dbReference>
<sequence length="175" mass="20486">MGRKKNSSDFLKECIADALFILLRTKSIESITVREITELANVSRITYYRNFTSKENVIEFKLDKLMTEWIEKQPQKESASAHELSIRFFQFFYSIRDIVQTLIRANLSLLLLNRLILKFNDINTADSSEYYRQIFISFGLCGIILSWMDTGMKESPEEMGRIISRKFFPAPESEL</sequence>
<proteinExistence type="predicted"/>
<name>A0ABV2LXG5_9FIRM</name>
<reference evidence="4 5" key="1">
    <citation type="submission" date="2024-06" db="EMBL/GenBank/DDBJ databases">
        <title>Genomic Encyclopedia of Type Strains, Phase IV (KMG-IV): sequencing the most valuable type-strain genomes for metagenomic binning, comparative biology and taxonomic classification.</title>
        <authorList>
            <person name="Goeker M."/>
        </authorList>
    </citation>
    <scope>NUCLEOTIDE SEQUENCE [LARGE SCALE GENOMIC DNA]</scope>
    <source>
        <strain evidence="4 5">DSM 29492</strain>
    </source>
</reference>